<evidence type="ECO:0000313" key="1">
    <source>
        <dbReference type="EMBL" id="GLS23184.1"/>
    </source>
</evidence>
<name>A0ABQ6CSR4_9HYPH</name>
<dbReference type="EMBL" id="BSPC01000069">
    <property type="protein sequence ID" value="GLS23184.1"/>
    <property type="molecule type" value="Genomic_DNA"/>
</dbReference>
<sequence length="259" mass="28748">MFEQSEAQILGDPMPGGFSIVIATPTVRATLMAPYVRSLFDLQSICAARDIEVKLLLLANVSSIDFARNILCSQFLYQTQCSHMLFIDDDMGFNPEELARMFDWRDSEVVAAMCPKRSIDWTRIKQAVLAHPDIEPAKLAQLGGDYKGMFYLPDNAPTMTVGPQPMEVDAIGTGIMMISRACLMMLLAGGTIPTTTSHLTLDHPMHNFFSTTKEHGEDHNFCHTVRRHGGKVLGCPWLTVTHTGQYDFVGDIKGIAEYS</sequence>
<evidence type="ECO:0000313" key="2">
    <source>
        <dbReference type="Proteomes" id="UP001156882"/>
    </source>
</evidence>
<dbReference type="InterPro" id="IPR029044">
    <property type="entry name" value="Nucleotide-diphossugar_trans"/>
</dbReference>
<comment type="caution">
    <text evidence="1">The sequence shown here is derived from an EMBL/GenBank/DDBJ whole genome shotgun (WGS) entry which is preliminary data.</text>
</comment>
<keyword evidence="2" id="KW-1185">Reference proteome</keyword>
<gene>
    <name evidence="1" type="ORF">GCM10007874_62040</name>
</gene>
<protein>
    <recommendedName>
        <fullName evidence="3">Glycosyltransferase</fullName>
    </recommendedName>
</protein>
<accession>A0ABQ6CSR4</accession>
<reference evidence="2" key="1">
    <citation type="journal article" date="2019" name="Int. J. Syst. Evol. Microbiol.">
        <title>The Global Catalogue of Microorganisms (GCM) 10K type strain sequencing project: providing services to taxonomists for standard genome sequencing and annotation.</title>
        <authorList>
            <consortium name="The Broad Institute Genomics Platform"/>
            <consortium name="The Broad Institute Genome Sequencing Center for Infectious Disease"/>
            <person name="Wu L."/>
            <person name="Ma J."/>
        </authorList>
    </citation>
    <scope>NUCLEOTIDE SEQUENCE [LARGE SCALE GENOMIC DNA]</scope>
    <source>
        <strain evidence="2">NBRC 101365</strain>
    </source>
</reference>
<dbReference type="SUPFAM" id="SSF53448">
    <property type="entry name" value="Nucleotide-diphospho-sugar transferases"/>
    <property type="match status" value="1"/>
</dbReference>
<proteinExistence type="predicted"/>
<evidence type="ECO:0008006" key="3">
    <source>
        <dbReference type="Google" id="ProtNLM"/>
    </source>
</evidence>
<organism evidence="1 2">
    <name type="scientific">Labrys miyagiensis</name>
    <dbReference type="NCBI Taxonomy" id="346912"/>
    <lineage>
        <taxon>Bacteria</taxon>
        <taxon>Pseudomonadati</taxon>
        <taxon>Pseudomonadota</taxon>
        <taxon>Alphaproteobacteria</taxon>
        <taxon>Hyphomicrobiales</taxon>
        <taxon>Xanthobacteraceae</taxon>
        <taxon>Labrys</taxon>
    </lineage>
</organism>
<dbReference type="Proteomes" id="UP001156882">
    <property type="component" value="Unassembled WGS sequence"/>
</dbReference>
<dbReference type="Gene3D" id="3.90.550.10">
    <property type="entry name" value="Spore Coat Polysaccharide Biosynthesis Protein SpsA, Chain A"/>
    <property type="match status" value="1"/>
</dbReference>